<dbReference type="STRING" id="304371.MCP_1497"/>
<reference evidence="1 2" key="2">
    <citation type="journal article" date="2008" name="Int. J. Syst. Evol. Microbiol.">
        <title>Methanocella paludicola gen. nov., sp. nov., a methane-producing archaeon, the first isolate of the lineage 'Rice Cluster I', and proposal of the new archaeal order Methanocellales ord. nov.</title>
        <authorList>
            <person name="Sakai S."/>
            <person name="Imachi H."/>
            <person name="Hanada S."/>
            <person name="Ohashi A."/>
            <person name="Harada H."/>
            <person name="Kamagata Y."/>
        </authorList>
    </citation>
    <scope>NUCLEOTIDE SEQUENCE [LARGE SCALE GENOMIC DNA]</scope>
    <source>
        <strain evidence="2">DSM 17711 / JCM 13418 / NBRC 101707 / SANAE</strain>
    </source>
</reference>
<evidence type="ECO:0000313" key="2">
    <source>
        <dbReference type="Proteomes" id="UP000001882"/>
    </source>
</evidence>
<organism evidence="1 2">
    <name type="scientific">Methanocella paludicola (strain DSM 17711 / JCM 13418 / NBRC 101707 / SANAE)</name>
    <dbReference type="NCBI Taxonomy" id="304371"/>
    <lineage>
        <taxon>Archaea</taxon>
        <taxon>Methanobacteriati</taxon>
        <taxon>Methanobacteriota</taxon>
        <taxon>Stenosarchaea group</taxon>
        <taxon>Methanomicrobia</taxon>
        <taxon>Methanocellales</taxon>
        <taxon>Methanocellaceae</taxon>
        <taxon>Methanocella</taxon>
    </lineage>
</organism>
<name>D1YYP7_METPS</name>
<protein>
    <submittedName>
        <fullName evidence="1">Uncharacterized protein</fullName>
    </submittedName>
</protein>
<evidence type="ECO:0000313" key="1">
    <source>
        <dbReference type="EMBL" id="BAI61569.1"/>
    </source>
</evidence>
<accession>D1YYP7</accession>
<dbReference type="KEGG" id="mpd:MCP_1497"/>
<gene>
    <name evidence="1" type="ordered locus">MCP_1497</name>
</gene>
<keyword evidence="2" id="KW-1185">Reference proteome</keyword>
<dbReference type="AlphaFoldDB" id="D1YYP7"/>
<proteinExistence type="predicted"/>
<dbReference type="Proteomes" id="UP000001882">
    <property type="component" value="Chromosome"/>
</dbReference>
<sequence>MASFWGHFKWPRHSTRDDELEKVSALVDNLLAQNRECLMVIKEQQAVISKATEVLSKFNDVMTDHESANFGDVTYII</sequence>
<dbReference type="EMBL" id="AP011532">
    <property type="protein sequence ID" value="BAI61569.1"/>
    <property type="molecule type" value="Genomic_DNA"/>
</dbReference>
<dbReference type="InParanoid" id="D1YYP7"/>
<reference evidence="1 2" key="1">
    <citation type="journal article" date="2007" name="Appl. Environ. Microbiol.">
        <title>Isolation of key methanogens for global methane emission from rice paddy fields: a novel isolate affiliated with the clone cluster rice cluster I.</title>
        <authorList>
            <person name="Sakai S."/>
            <person name="Imachi H."/>
            <person name="Sekiguchi Y."/>
            <person name="Ohashi A."/>
            <person name="Harada H."/>
            <person name="Kamagata Y."/>
        </authorList>
    </citation>
    <scope>NUCLEOTIDE SEQUENCE [LARGE SCALE GENOMIC DNA]</scope>
    <source>
        <strain evidence="2">DSM 17711 / JCM 13418 / NBRC 101707 / SANAE</strain>
    </source>
</reference>
<reference evidence="2" key="3">
    <citation type="journal article" date="2011" name="PLoS ONE">
        <title>Genome sequence of a mesophilic hydrogenotrophic methanogen Methanocella paludicola, the first cultivated representative of the order Methanocellales.</title>
        <authorList>
            <person name="Sakai S."/>
            <person name="Takaki Y."/>
            <person name="Shimamura S."/>
            <person name="Sekine M."/>
            <person name="Tajima T."/>
            <person name="Kosugi H."/>
            <person name="Ichikawa N."/>
            <person name="Tasumi E."/>
            <person name="Hiraki A.T."/>
            <person name="Shimizu A."/>
            <person name="Kato Y."/>
            <person name="Nishiko R."/>
            <person name="Mori K."/>
            <person name="Fujita N."/>
            <person name="Imachi H."/>
            <person name="Takai K."/>
        </authorList>
    </citation>
    <scope>NUCLEOTIDE SEQUENCE [LARGE SCALE GENOMIC DNA]</scope>
    <source>
        <strain evidence="2">DSM 17711 / JCM 13418 / NBRC 101707 / SANAE</strain>
    </source>
</reference>